<dbReference type="InterPro" id="IPR009612">
    <property type="entry name" value="IcmF-rel"/>
</dbReference>
<sequence>MMSKVIGFFKNRWVLQCLGLVAAGIIIWFVGPLIAVAGNVPLEGSLARLLLILVIFIIWLAVLLLSRLKARKKDQQLVEELEQGESTDEADQSQEELEVIRQRFDEAMSVLKKSGKGGVFSGNQYLYQLPWYVVIGPPGSGKTTALVNSGLHFPLSDKFGKDAIRGVGGTRNCDWWFTDDAILIDTAGRYTTQDSQHDTDSGAWTGFLDLLKKHRRSRPINGILVAVSITDLLLHSATELELHASAIKRRIEELNSRLGIRAPIYMMFSKCDLIAGFNEFFENMSREERNQVWGITFPLSDQTENSDQTKNTTVTDVFPDKFDELVERLNEQLLQKMHQEKDDTKRATLFAFPQEVASLRPRLTEFLNLIYHPNRFQGSPLLRGVYFSSGTQEGTPIDRLMGNLAGSFGLDRVSQPAFSGQGRSYFIHNLFSKVLFAESGMVGSDPKAEARRAWFQRGVYASALLSLVVGAIVWGTSFTRNQLRVTEVSEHISDYKDKLPGLPFRTTEIDTLLPALDDLKDAAGVYQEDVPFLLGAGLYQGDKLDPFVHKAYQRVLQGRFLYSVGAQLETFLQTTTTTELLFEGLKTYLMLGRPQHLNAEEVRLFMSLLWSSIYPEQPDVQARLLSHLDNMLSQKFRPLPLNQQTVELTRISLTDMPFAEYIYGQLQMASEDPDGDILLTKALGRHGDRVFTYNQGDLKNARIPALYTYKGYYQVYTQISDDLIERNLKQRWVLNDDFTDPEPDDEQLSSMKDDIEELYFEDYIIQWRRLLNNLSIVDIHNLAHAIDVFEAAASPSSPVKKVLELVEKNTHLTEKPDNPAQLAENLGDAASEVSMQASLQQSRLKRLMSATGKVSPDEEKGPIDQVESSFKSINALVEESDGNPPLIDELIADFYDSFNFLSEMKNSGTALDAAKQTAASGGESPLTLLQKKATQLPAPVDKWITALSGQGWSMIVGGTKSELSSMLGQEILPLCQRGIQGRFPFSADLSKEVTLLDFSRFFGPGQLMDQFFNENIKPFADTRRSPWRWRGANGHPMGISDRVLRQFENIAKIRSTFFPTGGSQPQIGFSLKPVYMDTGSQMFVLDINGQTVSYRHGPARVSNLQWPPTNDTTNQSSATFVDTSGRSFTKAEDGLWGWFKLLKSSDIRQSGQADRFIVTFSQQGHEVELELRASSVNNPFLMKELEAFRCPKL</sequence>
<keyword evidence="6" id="KW-1185">Reference proteome</keyword>
<feature type="domain" description="Type VI secretion system IcmF C-terminal" evidence="2">
    <location>
        <begin position="1069"/>
        <end position="1175"/>
    </location>
</feature>
<feature type="transmembrane region" description="Helical" evidence="1">
    <location>
        <begin position="459"/>
        <end position="478"/>
    </location>
</feature>
<evidence type="ECO:0000259" key="2">
    <source>
        <dbReference type="Pfam" id="PF06744"/>
    </source>
</evidence>
<name>A0A2U3BBC8_9VIBR</name>
<dbReference type="SUPFAM" id="SSF52540">
    <property type="entry name" value="P-loop containing nucleoside triphosphate hydrolases"/>
    <property type="match status" value="1"/>
</dbReference>
<dbReference type="InterPro" id="IPR025743">
    <property type="entry name" value="TssM1_N"/>
</dbReference>
<evidence type="ECO:0000313" key="6">
    <source>
        <dbReference type="Proteomes" id="UP000245362"/>
    </source>
</evidence>
<dbReference type="AlphaFoldDB" id="A0A2U3BBC8"/>
<dbReference type="InterPro" id="IPR027417">
    <property type="entry name" value="P-loop_NTPase"/>
</dbReference>
<dbReference type="InterPro" id="IPR010623">
    <property type="entry name" value="IcmF_C"/>
</dbReference>
<dbReference type="Pfam" id="PF06761">
    <property type="entry name" value="IcmF-related"/>
    <property type="match status" value="1"/>
</dbReference>
<evidence type="ECO:0000256" key="1">
    <source>
        <dbReference type="SAM" id="Phobius"/>
    </source>
</evidence>
<evidence type="ECO:0000259" key="4">
    <source>
        <dbReference type="Pfam" id="PF14331"/>
    </source>
</evidence>
<dbReference type="EMBL" id="QFWT01000003">
    <property type="protein sequence ID" value="PWI34088.1"/>
    <property type="molecule type" value="Genomic_DNA"/>
</dbReference>
<keyword evidence="1" id="KW-0812">Transmembrane</keyword>
<gene>
    <name evidence="5" type="primary">icmF</name>
    <name evidence="5" type="ORF">DI392_07810</name>
</gene>
<feature type="transmembrane region" description="Helical" evidence="1">
    <location>
        <begin position="46"/>
        <end position="65"/>
    </location>
</feature>
<dbReference type="Proteomes" id="UP000245362">
    <property type="component" value="Unassembled WGS sequence"/>
</dbReference>
<feature type="domain" description="Type VI secretion system component TssM1 N-terminal" evidence="4">
    <location>
        <begin position="198"/>
        <end position="462"/>
    </location>
</feature>
<protein>
    <submittedName>
        <fullName evidence="5">Type VI secretion system membrane subunit TssM</fullName>
    </submittedName>
</protein>
<keyword evidence="1" id="KW-1133">Transmembrane helix</keyword>
<dbReference type="PANTHER" id="PTHR36153:SF1">
    <property type="entry name" value="TYPE VI SECRETION SYSTEM COMPONENT TSSM1"/>
    <property type="match status" value="1"/>
</dbReference>
<feature type="domain" description="IcmF-related" evidence="3">
    <location>
        <begin position="513"/>
        <end position="810"/>
    </location>
</feature>
<dbReference type="PANTHER" id="PTHR36153">
    <property type="entry name" value="INNER MEMBRANE PROTEIN-RELATED"/>
    <property type="match status" value="1"/>
</dbReference>
<reference evidence="5 6" key="1">
    <citation type="submission" date="2018-05" db="EMBL/GenBank/DDBJ databases">
        <title>Vibrio limimaris sp. nov., isolated from marine sediment.</title>
        <authorList>
            <person name="Li C.-M."/>
        </authorList>
    </citation>
    <scope>NUCLEOTIDE SEQUENCE [LARGE SCALE GENOMIC DNA]</scope>
    <source>
        <strain evidence="5 6">E4404</strain>
    </source>
</reference>
<organism evidence="5 6">
    <name type="scientific">Vibrio albus</name>
    <dbReference type="NCBI Taxonomy" id="2200953"/>
    <lineage>
        <taxon>Bacteria</taxon>
        <taxon>Pseudomonadati</taxon>
        <taxon>Pseudomonadota</taxon>
        <taxon>Gammaproteobacteria</taxon>
        <taxon>Vibrionales</taxon>
        <taxon>Vibrionaceae</taxon>
        <taxon>Vibrio</taxon>
    </lineage>
</organism>
<dbReference type="NCBIfam" id="TIGR03348">
    <property type="entry name" value="VI_IcmF"/>
    <property type="match status" value="1"/>
</dbReference>
<dbReference type="Pfam" id="PF06744">
    <property type="entry name" value="IcmF_C"/>
    <property type="match status" value="1"/>
</dbReference>
<dbReference type="Pfam" id="PF14331">
    <property type="entry name" value="IcmF-related_N"/>
    <property type="match status" value="1"/>
</dbReference>
<dbReference type="InterPro" id="IPR017731">
    <property type="entry name" value="TssM1-like"/>
</dbReference>
<evidence type="ECO:0000313" key="5">
    <source>
        <dbReference type="EMBL" id="PWI34088.1"/>
    </source>
</evidence>
<comment type="caution">
    <text evidence="5">The sequence shown here is derived from an EMBL/GenBank/DDBJ whole genome shotgun (WGS) entry which is preliminary data.</text>
</comment>
<proteinExistence type="predicted"/>
<feature type="transmembrane region" description="Helical" evidence="1">
    <location>
        <begin position="12"/>
        <end position="34"/>
    </location>
</feature>
<dbReference type="OrthoDB" id="9758229at2"/>
<dbReference type="InterPro" id="IPR053156">
    <property type="entry name" value="T6SS_TssM-like"/>
</dbReference>
<keyword evidence="1" id="KW-0472">Membrane</keyword>
<accession>A0A2U3BBC8</accession>
<evidence type="ECO:0000259" key="3">
    <source>
        <dbReference type="Pfam" id="PF06761"/>
    </source>
</evidence>